<dbReference type="Proteomes" id="UP001060085">
    <property type="component" value="Linkage Group LG04"/>
</dbReference>
<name>A0ACC0B9K1_CATRO</name>
<keyword evidence="2" id="KW-1185">Reference proteome</keyword>
<organism evidence="1 2">
    <name type="scientific">Catharanthus roseus</name>
    <name type="common">Madagascar periwinkle</name>
    <name type="synonym">Vinca rosea</name>
    <dbReference type="NCBI Taxonomy" id="4058"/>
    <lineage>
        <taxon>Eukaryota</taxon>
        <taxon>Viridiplantae</taxon>
        <taxon>Streptophyta</taxon>
        <taxon>Embryophyta</taxon>
        <taxon>Tracheophyta</taxon>
        <taxon>Spermatophyta</taxon>
        <taxon>Magnoliopsida</taxon>
        <taxon>eudicotyledons</taxon>
        <taxon>Gunneridae</taxon>
        <taxon>Pentapetalae</taxon>
        <taxon>asterids</taxon>
        <taxon>lamiids</taxon>
        <taxon>Gentianales</taxon>
        <taxon>Apocynaceae</taxon>
        <taxon>Rauvolfioideae</taxon>
        <taxon>Vinceae</taxon>
        <taxon>Catharanthinae</taxon>
        <taxon>Catharanthus</taxon>
    </lineage>
</organism>
<gene>
    <name evidence="1" type="ORF">M9H77_19185</name>
</gene>
<proteinExistence type="predicted"/>
<dbReference type="EMBL" id="CM044704">
    <property type="protein sequence ID" value="KAI5669332.1"/>
    <property type="molecule type" value="Genomic_DNA"/>
</dbReference>
<sequence>MRPNEPNKKEKVRENCKTKACGWWIFVSVENASKSKDLVIKAMTLKHENRSHEWKSKFNTAKCIAERSIERVKLYDNILEPIMERVYGQMVKVWILIHQRHASSLGCKEVIPDTQPTQELVPATDNQSTQQPTQANDEARLGNQQSRSEAAATHAPNTTTSSALPTNPKKKRTNSRATRLYEEFGRAWLGEGGSRNIYNFEQPLLDVREQVLERRSKVKLMNCLFIVLLLMDSIVFDAL</sequence>
<comment type="caution">
    <text evidence="1">The sequence shown here is derived from an EMBL/GenBank/DDBJ whole genome shotgun (WGS) entry which is preliminary data.</text>
</comment>
<reference evidence="2" key="1">
    <citation type="journal article" date="2023" name="Nat. Plants">
        <title>Single-cell RNA sequencing provides a high-resolution roadmap for understanding the multicellular compartmentation of specialized metabolism.</title>
        <authorList>
            <person name="Sun S."/>
            <person name="Shen X."/>
            <person name="Li Y."/>
            <person name="Li Y."/>
            <person name="Wang S."/>
            <person name="Li R."/>
            <person name="Zhang H."/>
            <person name="Shen G."/>
            <person name="Guo B."/>
            <person name="Wei J."/>
            <person name="Xu J."/>
            <person name="St-Pierre B."/>
            <person name="Chen S."/>
            <person name="Sun C."/>
        </authorList>
    </citation>
    <scope>NUCLEOTIDE SEQUENCE [LARGE SCALE GENOMIC DNA]</scope>
</reference>
<evidence type="ECO:0000313" key="2">
    <source>
        <dbReference type="Proteomes" id="UP001060085"/>
    </source>
</evidence>
<accession>A0ACC0B9K1</accession>
<evidence type="ECO:0000313" key="1">
    <source>
        <dbReference type="EMBL" id="KAI5669332.1"/>
    </source>
</evidence>
<protein>
    <submittedName>
        <fullName evidence="1">Uncharacterized protein</fullName>
    </submittedName>
</protein>